<accession>A0AC60QK47</accession>
<protein>
    <submittedName>
        <fullName evidence="1">Uncharacterized protein</fullName>
    </submittedName>
</protein>
<comment type="caution">
    <text evidence="1">The sequence shown here is derived from an EMBL/GenBank/DDBJ whole genome shotgun (WGS) entry which is preliminary data.</text>
</comment>
<sequence length="172" mass="19351">MQVLLEQNRRLLDLIERKPETFHVMPELNKAIHDFDGEGSSHEAGVWLKSIDSMAVLHGWPDSFRLLHMRGPARFWLQSRVEDLITREDFKLAVMIDPGSSDCIFRHRAAEKCCLQVVCKGQDLNGFGNTDTSTVRSIGTSEVEIEIDDVVCHKVKVIVVNDSAQPVDLPVG</sequence>
<dbReference type="Proteomes" id="UP000805193">
    <property type="component" value="Unassembled WGS sequence"/>
</dbReference>
<gene>
    <name evidence="1" type="ORF">HPB47_018680</name>
</gene>
<dbReference type="EMBL" id="JABSTQ010007911">
    <property type="protein sequence ID" value="KAG0435109.1"/>
    <property type="molecule type" value="Genomic_DNA"/>
</dbReference>
<name>A0AC60QK47_IXOPE</name>
<evidence type="ECO:0000313" key="1">
    <source>
        <dbReference type="EMBL" id="KAG0435109.1"/>
    </source>
</evidence>
<organism evidence="1 2">
    <name type="scientific">Ixodes persulcatus</name>
    <name type="common">Taiga tick</name>
    <dbReference type="NCBI Taxonomy" id="34615"/>
    <lineage>
        <taxon>Eukaryota</taxon>
        <taxon>Metazoa</taxon>
        <taxon>Ecdysozoa</taxon>
        <taxon>Arthropoda</taxon>
        <taxon>Chelicerata</taxon>
        <taxon>Arachnida</taxon>
        <taxon>Acari</taxon>
        <taxon>Parasitiformes</taxon>
        <taxon>Ixodida</taxon>
        <taxon>Ixodoidea</taxon>
        <taxon>Ixodidae</taxon>
        <taxon>Ixodinae</taxon>
        <taxon>Ixodes</taxon>
    </lineage>
</organism>
<evidence type="ECO:0000313" key="2">
    <source>
        <dbReference type="Proteomes" id="UP000805193"/>
    </source>
</evidence>
<proteinExistence type="predicted"/>
<keyword evidence="2" id="KW-1185">Reference proteome</keyword>
<reference evidence="1 2" key="1">
    <citation type="journal article" date="2020" name="Cell">
        <title>Large-Scale Comparative Analyses of Tick Genomes Elucidate Their Genetic Diversity and Vector Capacities.</title>
        <authorList>
            <consortium name="Tick Genome and Microbiome Consortium (TIGMIC)"/>
            <person name="Jia N."/>
            <person name="Wang J."/>
            <person name="Shi W."/>
            <person name="Du L."/>
            <person name="Sun Y."/>
            <person name="Zhan W."/>
            <person name="Jiang J.F."/>
            <person name="Wang Q."/>
            <person name="Zhang B."/>
            <person name="Ji P."/>
            <person name="Bell-Sakyi L."/>
            <person name="Cui X.M."/>
            <person name="Yuan T.T."/>
            <person name="Jiang B.G."/>
            <person name="Yang W.F."/>
            <person name="Lam T.T."/>
            <person name="Chang Q.C."/>
            <person name="Ding S.J."/>
            <person name="Wang X.J."/>
            <person name="Zhu J.G."/>
            <person name="Ruan X.D."/>
            <person name="Zhao L."/>
            <person name="Wei J.T."/>
            <person name="Ye R.Z."/>
            <person name="Que T.C."/>
            <person name="Du C.H."/>
            <person name="Zhou Y.H."/>
            <person name="Cheng J.X."/>
            <person name="Dai P.F."/>
            <person name="Guo W.B."/>
            <person name="Han X.H."/>
            <person name="Huang E.J."/>
            <person name="Li L.F."/>
            <person name="Wei W."/>
            <person name="Gao Y.C."/>
            <person name="Liu J.Z."/>
            <person name="Shao H.Z."/>
            <person name="Wang X."/>
            <person name="Wang C.C."/>
            <person name="Yang T.C."/>
            <person name="Huo Q.B."/>
            <person name="Li W."/>
            <person name="Chen H.Y."/>
            <person name="Chen S.E."/>
            <person name="Zhou L.G."/>
            <person name="Ni X.B."/>
            <person name="Tian J.H."/>
            <person name="Sheng Y."/>
            <person name="Liu T."/>
            <person name="Pan Y.S."/>
            <person name="Xia L.Y."/>
            <person name="Li J."/>
            <person name="Zhao F."/>
            <person name="Cao W.C."/>
        </authorList>
    </citation>
    <scope>NUCLEOTIDE SEQUENCE [LARGE SCALE GENOMIC DNA]</scope>
    <source>
        <strain evidence="1">Iper-2018</strain>
    </source>
</reference>